<name>A0A2P2JUU6_RHIMU</name>
<accession>A0A2P2JUU6</accession>
<dbReference type="AlphaFoldDB" id="A0A2P2JUU6"/>
<protein>
    <submittedName>
        <fullName evidence="1">Uncharacterized protein</fullName>
    </submittedName>
</protein>
<organism evidence="1">
    <name type="scientific">Rhizophora mucronata</name>
    <name type="common">Asiatic mangrove</name>
    <dbReference type="NCBI Taxonomy" id="61149"/>
    <lineage>
        <taxon>Eukaryota</taxon>
        <taxon>Viridiplantae</taxon>
        <taxon>Streptophyta</taxon>
        <taxon>Embryophyta</taxon>
        <taxon>Tracheophyta</taxon>
        <taxon>Spermatophyta</taxon>
        <taxon>Magnoliopsida</taxon>
        <taxon>eudicotyledons</taxon>
        <taxon>Gunneridae</taxon>
        <taxon>Pentapetalae</taxon>
        <taxon>rosids</taxon>
        <taxon>fabids</taxon>
        <taxon>Malpighiales</taxon>
        <taxon>Rhizophoraceae</taxon>
        <taxon>Rhizophora</taxon>
    </lineage>
</organism>
<evidence type="ECO:0000313" key="1">
    <source>
        <dbReference type="EMBL" id="MBW97233.1"/>
    </source>
</evidence>
<proteinExistence type="predicted"/>
<dbReference type="EMBL" id="GGEC01016750">
    <property type="protein sequence ID" value="MBW97233.1"/>
    <property type="molecule type" value="Transcribed_RNA"/>
</dbReference>
<reference evidence="1" key="1">
    <citation type="submission" date="2018-02" db="EMBL/GenBank/DDBJ databases">
        <title>Rhizophora mucronata_Transcriptome.</title>
        <authorList>
            <person name="Meera S.P."/>
            <person name="Sreeshan A."/>
            <person name="Augustine A."/>
        </authorList>
    </citation>
    <scope>NUCLEOTIDE SEQUENCE</scope>
    <source>
        <tissue evidence="1">Leaf</tissue>
    </source>
</reference>
<sequence>MQKSWSSVQLSLCFYLLISEVKC</sequence>